<proteinExistence type="inferred from homology"/>
<dbReference type="PANTHER" id="PTHR10300:SF14">
    <property type="entry name" value="PROTEIN SARAH"/>
    <property type="match status" value="1"/>
</dbReference>
<dbReference type="GO" id="GO:0005737">
    <property type="term" value="C:cytoplasm"/>
    <property type="evidence" value="ECO:0007669"/>
    <property type="project" value="TreeGrafter"/>
</dbReference>
<dbReference type="Proteomes" id="UP000887561">
    <property type="component" value="Unplaced"/>
</dbReference>
<dbReference type="AlphaFoldDB" id="A0A915MFT4"/>
<dbReference type="InterPro" id="IPR006931">
    <property type="entry name" value="Calcipressin"/>
</dbReference>
<name>A0A915MFT4_MELJA</name>
<dbReference type="Gene3D" id="3.30.70.330">
    <property type="match status" value="1"/>
</dbReference>
<dbReference type="GO" id="GO:0008597">
    <property type="term" value="F:calcium-dependent protein serine/threonine phosphatase regulator activity"/>
    <property type="evidence" value="ECO:0007669"/>
    <property type="project" value="TreeGrafter"/>
</dbReference>
<organism evidence="2 3">
    <name type="scientific">Meloidogyne javanica</name>
    <name type="common">Root-knot nematode worm</name>
    <dbReference type="NCBI Taxonomy" id="6303"/>
    <lineage>
        <taxon>Eukaryota</taxon>
        <taxon>Metazoa</taxon>
        <taxon>Ecdysozoa</taxon>
        <taxon>Nematoda</taxon>
        <taxon>Chromadorea</taxon>
        <taxon>Rhabditida</taxon>
        <taxon>Tylenchina</taxon>
        <taxon>Tylenchomorpha</taxon>
        <taxon>Tylenchoidea</taxon>
        <taxon>Meloidogynidae</taxon>
        <taxon>Meloidogyninae</taxon>
        <taxon>Meloidogyne</taxon>
        <taxon>Meloidogyne incognita group</taxon>
    </lineage>
</organism>
<dbReference type="PANTHER" id="PTHR10300">
    <property type="entry name" value="CALCIPRESSIN"/>
    <property type="match status" value="1"/>
</dbReference>
<comment type="similarity">
    <text evidence="1">Belongs to the RCAN family.</text>
</comment>
<sequence>DVPKELFDDPEQKSNFRSLFQQITCDTDPIRIDFLKSFQRVRIVFEKPEHATENGYVGPFDHFTEGKGAELMGAAKLLVEHHSFNGAKMKAFFAKNIKMARRVDQDEQGHLKLPPLEKQFLISPPSSPPVGWVQHAEMAPVVCNLDLMSRLASLAVDDKFE</sequence>
<dbReference type="Pfam" id="PF04847">
    <property type="entry name" value="Calcipressin"/>
    <property type="match status" value="1"/>
</dbReference>
<dbReference type="InterPro" id="IPR012677">
    <property type="entry name" value="Nucleotide-bd_a/b_plait_sf"/>
</dbReference>
<evidence type="ECO:0000256" key="1">
    <source>
        <dbReference type="ARBA" id="ARBA00008209"/>
    </source>
</evidence>
<protein>
    <submittedName>
        <fullName evidence="3">Uncharacterized protein</fullName>
    </submittedName>
</protein>
<dbReference type="GO" id="GO:0019722">
    <property type="term" value="P:calcium-mediated signaling"/>
    <property type="evidence" value="ECO:0007669"/>
    <property type="project" value="InterPro"/>
</dbReference>
<accession>A0A915MFT4</accession>
<reference evidence="3" key="1">
    <citation type="submission" date="2022-11" db="UniProtKB">
        <authorList>
            <consortium name="WormBaseParasite"/>
        </authorList>
    </citation>
    <scope>IDENTIFICATION</scope>
</reference>
<dbReference type="GO" id="GO:0005634">
    <property type="term" value="C:nucleus"/>
    <property type="evidence" value="ECO:0007669"/>
    <property type="project" value="TreeGrafter"/>
</dbReference>
<keyword evidence="2" id="KW-1185">Reference proteome</keyword>
<evidence type="ECO:0000313" key="2">
    <source>
        <dbReference type="Proteomes" id="UP000887561"/>
    </source>
</evidence>
<evidence type="ECO:0000313" key="3">
    <source>
        <dbReference type="WBParaSite" id="scaffold37353_cov263.g23306"/>
    </source>
</evidence>
<dbReference type="WBParaSite" id="scaffold37353_cov263.g23306">
    <property type="protein sequence ID" value="scaffold37353_cov263.g23306"/>
    <property type="gene ID" value="scaffold37353_cov263.g23306"/>
</dbReference>